<evidence type="ECO:0000313" key="9">
    <source>
        <dbReference type="Proteomes" id="UP001300015"/>
    </source>
</evidence>
<dbReference type="InterPro" id="IPR027094">
    <property type="entry name" value="Mitofusin_fam"/>
</dbReference>
<keyword evidence="5" id="KW-0472">Membrane</keyword>
<accession>A0ABT1VL16</accession>
<feature type="domain" description="Dynamin N-terminal" evidence="7">
    <location>
        <begin position="72"/>
        <end position="218"/>
    </location>
</feature>
<evidence type="ECO:0000256" key="1">
    <source>
        <dbReference type="ARBA" id="ARBA00004370"/>
    </source>
</evidence>
<evidence type="ECO:0000256" key="5">
    <source>
        <dbReference type="ARBA" id="ARBA00023136"/>
    </source>
</evidence>
<evidence type="ECO:0000256" key="3">
    <source>
        <dbReference type="ARBA" id="ARBA00022801"/>
    </source>
</evidence>
<feature type="coiled-coil region" evidence="6">
    <location>
        <begin position="370"/>
        <end position="417"/>
    </location>
</feature>
<name>A0ABT1VL16_9GAMM</name>
<reference evidence="8 9" key="1">
    <citation type="submission" date="2022-07" db="EMBL/GenBank/DDBJ databases">
        <title>Pantoea trifolii sp. nov. isolated from root nodules of Trifolium rubens.</title>
        <authorList>
            <person name="Kalita M."/>
            <person name="Wdowiak-Wrobel S."/>
            <person name="Marek-Kozaczuk M."/>
            <person name="Palusinska-Szysz M."/>
            <person name="Sokolowski W."/>
            <person name="Coutinho T."/>
            <person name="Hlahane L."/>
        </authorList>
    </citation>
    <scope>NUCLEOTIDE SEQUENCE [LARGE SCALE GENOMIC DNA]</scope>
    <source>
        <strain evidence="8 9">MMK2</strain>
    </source>
</reference>
<keyword evidence="4" id="KW-0342">GTP-binding</keyword>
<dbReference type="InterPro" id="IPR027417">
    <property type="entry name" value="P-loop_NTPase"/>
</dbReference>
<evidence type="ECO:0000256" key="4">
    <source>
        <dbReference type="ARBA" id="ARBA00023134"/>
    </source>
</evidence>
<evidence type="ECO:0000256" key="6">
    <source>
        <dbReference type="SAM" id="Coils"/>
    </source>
</evidence>
<dbReference type="PANTHER" id="PTHR10465">
    <property type="entry name" value="TRANSMEMBRANE GTPASE FZO1"/>
    <property type="match status" value="1"/>
</dbReference>
<evidence type="ECO:0000256" key="2">
    <source>
        <dbReference type="ARBA" id="ARBA00022741"/>
    </source>
</evidence>
<gene>
    <name evidence="8" type="ORF">NQH49_11345</name>
</gene>
<comment type="subcellular location">
    <subcellularLocation>
        <location evidence="1">Membrane</location>
    </subcellularLocation>
</comment>
<evidence type="ECO:0000313" key="8">
    <source>
        <dbReference type="EMBL" id="MCQ8228069.1"/>
    </source>
</evidence>
<keyword evidence="6" id="KW-0175">Coiled coil</keyword>
<sequence>MDVLEAADAARQKGMTIELELTRVKEVHHRLNVIQAMMEEARQNPQFNDYIENNEKVSRGFEEAFNRDFNLYVVATMSSGKSTLINAMLGQDLLPAANEATTATIAQITDDKMLGTSFMARRISSHTGPGEEIPVSLELLKEWNQLEDTHQIDLRGNIVSMQERDNVRLVLTDTPGPNNSQDGEHERVTMSYIQDSQRNPLILYVLNASQLGINDDQHLLRLVAQTMMRGGKQSKDRFIFAVNKMDNFDPENGENVGAALERIKTYLQNNGIQNPQVYPISANLTRLLRKKPDALTRKERGELNTMTELFLEEASMNLPSYMPLTSRVSRALEQRNLSRALYRSGLPAVEVMIDEYIDKYTFPNRLKRAYEALNQAIEKGMREAELTEQLDQDERALTHLNEQISQLEQKRKESADTDVYKQSLRQKGKELPLHIAAVFTQKLAQVLAASKAQGNEFTKDSQLTPADAQRRLDAAERDASFRFKELINAFEATFQTAQTLIKDELQVEYRRYISELFGDTRELKLPLFQGLKESMANFSLNLSLNANNIKSREERYNPREVSDSSWWNPFSWFSTRTVWDYRTVEFVDMSELWNEKRSQIEGNFRDLIDAARKKTETDKDRLVESYIAFIEREFNSKFDALITSLKEKMSDQQARENAIARARAQKSWISEFKSRLDNTLSLKE</sequence>
<organism evidence="8 9">
    <name type="scientific">Pantoea trifolii</name>
    <dbReference type="NCBI Taxonomy" id="2968030"/>
    <lineage>
        <taxon>Bacteria</taxon>
        <taxon>Pseudomonadati</taxon>
        <taxon>Pseudomonadota</taxon>
        <taxon>Gammaproteobacteria</taxon>
        <taxon>Enterobacterales</taxon>
        <taxon>Erwiniaceae</taxon>
        <taxon>Pantoea</taxon>
    </lineage>
</organism>
<dbReference type="Proteomes" id="UP001300015">
    <property type="component" value="Unassembled WGS sequence"/>
</dbReference>
<dbReference type="PANTHER" id="PTHR10465:SF0">
    <property type="entry name" value="SARCALUMENIN"/>
    <property type="match status" value="1"/>
</dbReference>
<dbReference type="InterPro" id="IPR045063">
    <property type="entry name" value="Dynamin_N"/>
</dbReference>
<keyword evidence="2" id="KW-0547">Nucleotide-binding</keyword>
<keyword evidence="9" id="KW-1185">Reference proteome</keyword>
<dbReference type="EMBL" id="JANIET010000001">
    <property type="protein sequence ID" value="MCQ8228069.1"/>
    <property type="molecule type" value="Genomic_DNA"/>
</dbReference>
<dbReference type="SUPFAM" id="SSF52540">
    <property type="entry name" value="P-loop containing nucleoside triphosphate hydrolases"/>
    <property type="match status" value="1"/>
</dbReference>
<proteinExistence type="predicted"/>
<dbReference type="RefSeq" id="WP_256696683.1">
    <property type="nucleotide sequence ID" value="NZ_JANIES010000001.1"/>
</dbReference>
<dbReference type="Gene3D" id="3.40.50.300">
    <property type="entry name" value="P-loop containing nucleotide triphosphate hydrolases"/>
    <property type="match status" value="1"/>
</dbReference>
<comment type="caution">
    <text evidence="8">The sequence shown here is derived from an EMBL/GenBank/DDBJ whole genome shotgun (WGS) entry which is preliminary data.</text>
</comment>
<protein>
    <submittedName>
        <fullName evidence="8">Dynamin family protein</fullName>
    </submittedName>
</protein>
<dbReference type="Pfam" id="PF00350">
    <property type="entry name" value="Dynamin_N"/>
    <property type="match status" value="1"/>
</dbReference>
<evidence type="ECO:0000259" key="7">
    <source>
        <dbReference type="Pfam" id="PF00350"/>
    </source>
</evidence>
<keyword evidence="3" id="KW-0378">Hydrolase</keyword>